<reference evidence="14 15" key="1">
    <citation type="journal article" date="2022" name="Mar. Drugs">
        <title>Bioassay-Guided Fractionation Leads to the Detection of Cholic Acid Generated by the Rare Thalassomonas sp.</title>
        <authorList>
            <person name="Pheiffer F."/>
            <person name="Schneider Y.K."/>
            <person name="Hansen E.H."/>
            <person name="Andersen J.H."/>
            <person name="Isaksson J."/>
            <person name="Busche T."/>
            <person name="R C."/>
            <person name="Kalinowski J."/>
            <person name="Zyl L.V."/>
            <person name="Trindade M."/>
        </authorList>
    </citation>
    <scope>NUCLEOTIDE SEQUENCE [LARGE SCALE GENOMIC DNA]</scope>
    <source>
        <strain evidence="14 15">A5K-61T</strain>
    </source>
</reference>
<evidence type="ECO:0000256" key="2">
    <source>
        <dbReference type="ARBA" id="ARBA00022475"/>
    </source>
</evidence>
<dbReference type="SUPFAM" id="SSF109998">
    <property type="entry name" value="Triger factor/SurA peptide-binding domain-like"/>
    <property type="match status" value="1"/>
</dbReference>
<evidence type="ECO:0000256" key="4">
    <source>
        <dbReference type="ARBA" id="ARBA00022692"/>
    </source>
</evidence>
<feature type="transmembrane region" description="Helical" evidence="12">
    <location>
        <begin position="12"/>
        <end position="33"/>
    </location>
</feature>
<keyword evidence="4 12" id="KW-0812">Transmembrane</keyword>
<evidence type="ECO:0000313" key="15">
    <source>
        <dbReference type="Proteomes" id="UP001215231"/>
    </source>
</evidence>
<feature type="domain" description="PpiC" evidence="13">
    <location>
        <begin position="268"/>
        <end position="366"/>
    </location>
</feature>
<dbReference type="PROSITE" id="PS50198">
    <property type="entry name" value="PPIC_PPIASE_2"/>
    <property type="match status" value="1"/>
</dbReference>
<keyword evidence="15" id="KW-1185">Reference proteome</keyword>
<evidence type="ECO:0000256" key="10">
    <source>
        <dbReference type="ARBA" id="ARBA00042775"/>
    </source>
</evidence>
<keyword evidence="11" id="KW-0413">Isomerase</keyword>
<sequence>MLENIRESSQGTIAKVILGFIILTFAVAGIGSYTNTVDTSVAEVNGEKISQSAFDKAYQAQRNRMAQQFGQMFDTLSADSNYMANFRNGVLDNLINEKLIDQSTQELAIRISDERLKQTIREMSEFQVDGVFDNNRYLAIINQAGFFQSSDFRDYLRVEMSRRQLSQALVVSEFNLPYQEKMLSALQNQKRDIRYAVIGAEQFKADMSVTDEEINSFYQENQARFENQEQVKVDYIALDVNELAKDVQVSDEDIASYYQDNIDNYRTVEQRRLAHILVEFGDDEAAAESKARSVLARIKQGEDFAELAKTQSDDTFSGENGGDLDWIEPGVMDEEFDKSAFALTDVGAVSEIVKSSFGYHIIKLTDIKPEKTTPLDELRDDLRVQISSEKAQDKFFELQQELATVSFEFPDSLDDAAAAVNAQVQSSAWLKRAGNTAPFHDAKVINAAFSDLVLTDNVNSDIIEVGDDLVMVLRLNEYQEANVKPLSEVQAQIKTELVAKKAAEKAKTVADELIAELKSGVDISEALAQVNSAFEIKADISRNNAGIDGSISREAFVLAHPTLDSMSVTTTALANGDQALIEVQAVKPGDAEESESQRQQQTSQLAQSAYKSYVDSLKVDAKITRRAVAEPTSIL</sequence>
<dbReference type="Proteomes" id="UP001215231">
    <property type="component" value="Chromosome"/>
</dbReference>
<dbReference type="RefSeq" id="WP_274054018.1">
    <property type="nucleotide sequence ID" value="NZ_CP059693.1"/>
</dbReference>
<evidence type="ECO:0000259" key="13">
    <source>
        <dbReference type="PROSITE" id="PS50198"/>
    </source>
</evidence>
<dbReference type="InterPro" id="IPR027304">
    <property type="entry name" value="Trigger_fact/SurA_dom_sf"/>
</dbReference>
<keyword evidence="2" id="KW-1003">Cell membrane</keyword>
<dbReference type="InterPro" id="IPR000297">
    <property type="entry name" value="PPIase_PpiC"/>
</dbReference>
<evidence type="ECO:0000256" key="6">
    <source>
        <dbReference type="ARBA" id="ARBA00023136"/>
    </source>
</evidence>
<dbReference type="SUPFAM" id="SSF54534">
    <property type="entry name" value="FKBP-like"/>
    <property type="match status" value="1"/>
</dbReference>
<keyword evidence="6 12" id="KW-0472">Membrane</keyword>
<dbReference type="InterPro" id="IPR052029">
    <property type="entry name" value="PpiD_chaperone"/>
</dbReference>
<evidence type="ECO:0000256" key="1">
    <source>
        <dbReference type="ARBA" id="ARBA00004382"/>
    </source>
</evidence>
<evidence type="ECO:0000256" key="12">
    <source>
        <dbReference type="SAM" id="Phobius"/>
    </source>
</evidence>
<dbReference type="InterPro" id="IPR046357">
    <property type="entry name" value="PPIase_dom_sf"/>
</dbReference>
<evidence type="ECO:0000313" key="14">
    <source>
        <dbReference type="EMBL" id="WDE13625.1"/>
    </source>
</evidence>
<organism evidence="14 15">
    <name type="scientific">Thalassomonas haliotis</name>
    <dbReference type="NCBI Taxonomy" id="485448"/>
    <lineage>
        <taxon>Bacteria</taxon>
        <taxon>Pseudomonadati</taxon>
        <taxon>Pseudomonadota</taxon>
        <taxon>Gammaproteobacteria</taxon>
        <taxon>Alteromonadales</taxon>
        <taxon>Colwelliaceae</taxon>
        <taxon>Thalassomonas</taxon>
    </lineage>
</organism>
<evidence type="ECO:0000256" key="11">
    <source>
        <dbReference type="PROSITE-ProRule" id="PRU00278"/>
    </source>
</evidence>
<keyword evidence="3" id="KW-0997">Cell inner membrane</keyword>
<evidence type="ECO:0000256" key="7">
    <source>
        <dbReference type="ARBA" id="ARBA00023186"/>
    </source>
</evidence>
<dbReference type="Gene3D" id="1.10.4030.10">
    <property type="entry name" value="Porin chaperone SurA, peptide-binding domain"/>
    <property type="match status" value="1"/>
</dbReference>
<evidence type="ECO:0000256" key="8">
    <source>
        <dbReference type="ARBA" id="ARBA00038408"/>
    </source>
</evidence>
<dbReference type="Pfam" id="PF13624">
    <property type="entry name" value="SurA_N_3"/>
    <property type="match status" value="1"/>
</dbReference>
<keyword evidence="5 12" id="KW-1133">Transmembrane helix</keyword>
<dbReference type="PANTHER" id="PTHR47529:SF1">
    <property type="entry name" value="PERIPLASMIC CHAPERONE PPID"/>
    <property type="match status" value="1"/>
</dbReference>
<evidence type="ECO:0000256" key="9">
    <source>
        <dbReference type="ARBA" id="ARBA00040743"/>
    </source>
</evidence>
<gene>
    <name evidence="14" type="ORF">H3N35_09435</name>
</gene>
<protein>
    <recommendedName>
        <fullName evidence="9">Periplasmic chaperone PpiD</fullName>
    </recommendedName>
    <alternativeName>
        <fullName evidence="10">Periplasmic folding chaperone</fullName>
    </alternativeName>
</protein>
<dbReference type="Pfam" id="PF00639">
    <property type="entry name" value="Rotamase"/>
    <property type="match status" value="1"/>
</dbReference>
<dbReference type="EMBL" id="CP059693">
    <property type="protein sequence ID" value="WDE13625.1"/>
    <property type="molecule type" value="Genomic_DNA"/>
</dbReference>
<keyword evidence="11" id="KW-0697">Rotamase</keyword>
<dbReference type="Gene3D" id="3.10.50.40">
    <property type="match status" value="1"/>
</dbReference>
<dbReference type="PANTHER" id="PTHR47529">
    <property type="entry name" value="PEPTIDYL-PROLYL CIS-TRANS ISOMERASE D"/>
    <property type="match status" value="1"/>
</dbReference>
<name>A0ABY7VIQ6_9GAMM</name>
<evidence type="ECO:0000256" key="5">
    <source>
        <dbReference type="ARBA" id="ARBA00022989"/>
    </source>
</evidence>
<evidence type="ECO:0000256" key="3">
    <source>
        <dbReference type="ARBA" id="ARBA00022519"/>
    </source>
</evidence>
<accession>A0ABY7VIQ6</accession>
<comment type="subcellular location">
    <subcellularLocation>
        <location evidence="1">Cell inner membrane</location>
        <topology evidence="1">Single-pass type II membrane protein</topology>
        <orientation evidence="1">Periplasmic side</orientation>
    </subcellularLocation>
</comment>
<proteinExistence type="inferred from homology"/>
<keyword evidence="7" id="KW-0143">Chaperone</keyword>
<comment type="similarity">
    <text evidence="8">Belongs to the PpiD chaperone family.</text>
</comment>